<keyword evidence="3" id="KW-1185">Reference proteome</keyword>
<comment type="caution">
    <text evidence="2">The sequence shown here is derived from an EMBL/GenBank/DDBJ whole genome shotgun (WGS) entry which is preliminary data.</text>
</comment>
<protein>
    <submittedName>
        <fullName evidence="2">Uncharacterized protein</fullName>
    </submittedName>
</protein>
<dbReference type="EMBL" id="VSRR010000005">
    <property type="protein sequence ID" value="MPC07651.1"/>
    <property type="molecule type" value="Genomic_DNA"/>
</dbReference>
<sequence length="64" mass="7177">MPAKVGPARNSSNRQGLRAKREPARLTLRLEKKATMLRVAMQGATPPRLMTNSRTLQLRVLHSL</sequence>
<feature type="region of interest" description="Disordered" evidence="1">
    <location>
        <begin position="1"/>
        <end position="22"/>
    </location>
</feature>
<organism evidence="2 3">
    <name type="scientific">Portunus trituberculatus</name>
    <name type="common">Swimming crab</name>
    <name type="synonym">Neptunus trituberculatus</name>
    <dbReference type="NCBI Taxonomy" id="210409"/>
    <lineage>
        <taxon>Eukaryota</taxon>
        <taxon>Metazoa</taxon>
        <taxon>Ecdysozoa</taxon>
        <taxon>Arthropoda</taxon>
        <taxon>Crustacea</taxon>
        <taxon>Multicrustacea</taxon>
        <taxon>Malacostraca</taxon>
        <taxon>Eumalacostraca</taxon>
        <taxon>Eucarida</taxon>
        <taxon>Decapoda</taxon>
        <taxon>Pleocyemata</taxon>
        <taxon>Brachyura</taxon>
        <taxon>Eubrachyura</taxon>
        <taxon>Portunoidea</taxon>
        <taxon>Portunidae</taxon>
        <taxon>Portuninae</taxon>
        <taxon>Portunus</taxon>
    </lineage>
</organism>
<gene>
    <name evidence="2" type="ORF">E2C01_000215</name>
</gene>
<evidence type="ECO:0000256" key="1">
    <source>
        <dbReference type="SAM" id="MobiDB-lite"/>
    </source>
</evidence>
<accession>A0A5B7CFY2</accession>
<name>A0A5B7CFY2_PORTR</name>
<proteinExistence type="predicted"/>
<evidence type="ECO:0000313" key="3">
    <source>
        <dbReference type="Proteomes" id="UP000324222"/>
    </source>
</evidence>
<reference evidence="2 3" key="1">
    <citation type="submission" date="2019-05" db="EMBL/GenBank/DDBJ databases">
        <title>Another draft genome of Portunus trituberculatus and its Hox gene families provides insights of decapod evolution.</title>
        <authorList>
            <person name="Jeong J.-H."/>
            <person name="Song I."/>
            <person name="Kim S."/>
            <person name="Choi T."/>
            <person name="Kim D."/>
            <person name="Ryu S."/>
            <person name="Kim W."/>
        </authorList>
    </citation>
    <scope>NUCLEOTIDE SEQUENCE [LARGE SCALE GENOMIC DNA]</scope>
    <source>
        <tissue evidence="2">Muscle</tissue>
    </source>
</reference>
<evidence type="ECO:0000313" key="2">
    <source>
        <dbReference type="EMBL" id="MPC07651.1"/>
    </source>
</evidence>
<dbReference type="AlphaFoldDB" id="A0A5B7CFY2"/>
<dbReference type="Proteomes" id="UP000324222">
    <property type="component" value="Unassembled WGS sequence"/>
</dbReference>